<comment type="caution">
    <text evidence="2">The sequence shown here is derived from an EMBL/GenBank/DDBJ whole genome shotgun (WGS) entry which is preliminary data.</text>
</comment>
<reference evidence="2 3" key="1">
    <citation type="submission" date="2021-01" db="EMBL/GenBank/DDBJ databases">
        <title>Whole genome shotgun sequence of Actinoplanes lobatus NBRC 12513.</title>
        <authorList>
            <person name="Komaki H."/>
            <person name="Tamura T."/>
        </authorList>
    </citation>
    <scope>NUCLEOTIDE SEQUENCE [LARGE SCALE GENOMIC DNA]</scope>
    <source>
        <strain evidence="2 3">NBRC 12513</strain>
    </source>
</reference>
<organism evidence="2 3">
    <name type="scientific">Actinoplanes lobatus</name>
    <dbReference type="NCBI Taxonomy" id="113568"/>
    <lineage>
        <taxon>Bacteria</taxon>
        <taxon>Bacillati</taxon>
        <taxon>Actinomycetota</taxon>
        <taxon>Actinomycetes</taxon>
        <taxon>Micromonosporales</taxon>
        <taxon>Micromonosporaceae</taxon>
        <taxon>Actinoplanes</taxon>
    </lineage>
</organism>
<evidence type="ECO:0000313" key="2">
    <source>
        <dbReference type="EMBL" id="GIE46111.1"/>
    </source>
</evidence>
<gene>
    <name evidence="2" type="ORF">Alo02nite_90090</name>
</gene>
<dbReference type="EMBL" id="BOMP01000188">
    <property type="protein sequence ID" value="GIE46111.1"/>
    <property type="molecule type" value="Genomic_DNA"/>
</dbReference>
<evidence type="ECO:0000313" key="3">
    <source>
        <dbReference type="Proteomes" id="UP000631312"/>
    </source>
</evidence>
<proteinExistence type="predicted"/>
<protein>
    <submittedName>
        <fullName evidence="2">Uncharacterized protein</fullName>
    </submittedName>
</protein>
<name>A0ABQ4AZ09_9ACTN</name>
<evidence type="ECO:0000256" key="1">
    <source>
        <dbReference type="SAM" id="MobiDB-lite"/>
    </source>
</evidence>
<keyword evidence="3" id="KW-1185">Reference proteome</keyword>
<sequence length="106" mass="11039">MLVSGLAWQDSSSHVHGAMKSRGAPTPADGTTSSTAIGSRGKGGHEHRWIARRWNAFDSGADTAVSIEREVVSGHAYAVLAPLPPTAARCGYDNPTNQSVDGVLTP</sequence>
<feature type="region of interest" description="Disordered" evidence="1">
    <location>
        <begin position="1"/>
        <end position="45"/>
    </location>
</feature>
<accession>A0ABQ4AZ09</accession>
<dbReference type="Proteomes" id="UP000631312">
    <property type="component" value="Unassembled WGS sequence"/>
</dbReference>